<evidence type="ECO:0000313" key="5">
    <source>
        <dbReference type="Proteomes" id="UP001219518"/>
    </source>
</evidence>
<dbReference type="AlphaFoldDB" id="A0AAE1HBE7"/>
<feature type="compositionally biased region" description="Basic residues" evidence="2">
    <location>
        <begin position="592"/>
        <end position="608"/>
    </location>
</feature>
<gene>
    <name evidence="4" type="ORF">KUF71_007686</name>
</gene>
<dbReference type="InterPro" id="IPR006600">
    <property type="entry name" value="HTH_CenpB_DNA-bd_dom"/>
</dbReference>
<name>A0AAE1HBE7_9NEOP</name>
<feature type="compositionally biased region" description="Basic residues" evidence="2">
    <location>
        <begin position="530"/>
        <end position="547"/>
    </location>
</feature>
<feature type="domain" description="HTH CENPB-type" evidence="3">
    <location>
        <begin position="120"/>
        <end position="198"/>
    </location>
</feature>
<evidence type="ECO:0000256" key="1">
    <source>
        <dbReference type="ARBA" id="ARBA00023125"/>
    </source>
</evidence>
<organism evidence="4 5">
    <name type="scientific">Frankliniella fusca</name>
    <dbReference type="NCBI Taxonomy" id="407009"/>
    <lineage>
        <taxon>Eukaryota</taxon>
        <taxon>Metazoa</taxon>
        <taxon>Ecdysozoa</taxon>
        <taxon>Arthropoda</taxon>
        <taxon>Hexapoda</taxon>
        <taxon>Insecta</taxon>
        <taxon>Pterygota</taxon>
        <taxon>Neoptera</taxon>
        <taxon>Paraneoptera</taxon>
        <taxon>Thysanoptera</taxon>
        <taxon>Terebrantia</taxon>
        <taxon>Thripoidea</taxon>
        <taxon>Thripidae</taxon>
        <taxon>Frankliniella</taxon>
    </lineage>
</organism>
<dbReference type="GO" id="GO:0005634">
    <property type="term" value="C:nucleus"/>
    <property type="evidence" value="ECO:0007669"/>
    <property type="project" value="TreeGrafter"/>
</dbReference>
<feature type="region of interest" description="Disordered" evidence="2">
    <location>
        <begin position="470"/>
        <end position="624"/>
    </location>
</feature>
<sequence>QPIIQNRNSLDDFDQGRQREAGHFDGPGCSYGVQRQQKEVSDISRRDGAQTMVRNYKKKTDRKPNTPRKLRKGLELLKQGYSLRVAAKEANVNYACLFRLSKKTKDCKTDSEISDDALRLSHNSRSIFTNAMEESIAQYCTDMALIGYGLTTLKVRELAYETAMINKVKVPDSWTKETIAGLDWLHGFQRRHPQLSIRTPEGCSIARAQAFNKPNVEKFFDKLAEVMQRHPGFADGSRVGNLDETSSSTVQNTRKIISPKGVKQVHKIKSAERGISVTTCCTVMAYGMVLPPVMIFPRKKFVNHMLTNCFPGTLGLANENGYMTKETFVSVLNHVIKCTNSSKENPFLLLVDNVESHLSAEALTLAKENGVTMLTFPPHCTHKMQPLDVSFFGPFKAYYDAAVNSWILSNPAIPVTIYNIAGFVKTALSRAGSVETVTAGFKKTGIYPFDRNVFKDSDFVMAQVTLQPDPSCEQLSNTEKTVSTPPSPVPESSATPSEDIPSPSKENFTVRSDRPPSTSFISPMEFKGLPKAKPKADKRKVRKKGKCRIATDTPEKEEIEAKEKETKEKKSKREENRKKREIKRLTEEVKQTRKKKTRNTRELKRKLSFRGEESDDTDGVENDLTVNTKDAHHPEKFDGSSPPQQTPQEGDYVLVLFQAKDSKYYVGKIIKDVDEAGDYEISYLRTAQKSNNMFTLPNVPDLCSVSKSDIKAILPQPCHHQGMTKRQKSYISFQFDFSTFHLG</sequence>
<dbReference type="PROSITE" id="PS51253">
    <property type="entry name" value="HTH_CENPB"/>
    <property type="match status" value="1"/>
</dbReference>
<evidence type="ECO:0000313" key="4">
    <source>
        <dbReference type="EMBL" id="KAK3918287.1"/>
    </source>
</evidence>
<proteinExistence type="predicted"/>
<dbReference type="InterPro" id="IPR050863">
    <property type="entry name" value="CenT-Element_Derived"/>
</dbReference>
<keyword evidence="5" id="KW-1185">Reference proteome</keyword>
<dbReference type="Pfam" id="PF03184">
    <property type="entry name" value="DDE_1"/>
    <property type="match status" value="1"/>
</dbReference>
<reference evidence="4" key="1">
    <citation type="submission" date="2021-07" db="EMBL/GenBank/DDBJ databases">
        <authorList>
            <person name="Catto M.A."/>
            <person name="Jacobson A."/>
            <person name="Kennedy G."/>
            <person name="Labadie P."/>
            <person name="Hunt B.G."/>
            <person name="Srinivasan R."/>
        </authorList>
    </citation>
    <scope>NUCLEOTIDE SEQUENCE</scope>
    <source>
        <strain evidence="4">PL_HMW_Pooled</strain>
        <tissue evidence="4">Head</tissue>
    </source>
</reference>
<keyword evidence="1" id="KW-0238">DNA-binding</keyword>
<evidence type="ECO:0000259" key="3">
    <source>
        <dbReference type="PROSITE" id="PS51253"/>
    </source>
</evidence>
<dbReference type="InterPro" id="IPR036397">
    <property type="entry name" value="RNaseH_sf"/>
</dbReference>
<dbReference type="GO" id="GO:0003677">
    <property type="term" value="F:DNA binding"/>
    <property type="evidence" value="ECO:0007669"/>
    <property type="project" value="UniProtKB-KW"/>
</dbReference>
<comment type="caution">
    <text evidence="4">The sequence shown here is derived from an EMBL/GenBank/DDBJ whole genome shotgun (WGS) entry which is preliminary data.</text>
</comment>
<feature type="compositionally biased region" description="Basic and acidic residues" evidence="2">
    <location>
        <begin position="14"/>
        <end position="23"/>
    </location>
</feature>
<dbReference type="InterPro" id="IPR004875">
    <property type="entry name" value="DDE_SF_endonuclease_dom"/>
</dbReference>
<feature type="compositionally biased region" description="Polar residues" evidence="2">
    <location>
        <begin position="504"/>
        <end position="521"/>
    </location>
</feature>
<feature type="compositionally biased region" description="Basic and acidic residues" evidence="2">
    <location>
        <begin position="36"/>
        <end position="46"/>
    </location>
</feature>
<dbReference type="PANTHER" id="PTHR19303:SF71">
    <property type="entry name" value="ZINC FINGER PHD-TYPE DOMAIN-CONTAINING PROTEIN"/>
    <property type="match status" value="1"/>
</dbReference>
<feature type="region of interest" description="Disordered" evidence="2">
    <location>
        <begin position="1"/>
        <end position="46"/>
    </location>
</feature>
<dbReference type="PANTHER" id="PTHR19303">
    <property type="entry name" value="TRANSPOSON"/>
    <property type="match status" value="1"/>
</dbReference>
<dbReference type="Proteomes" id="UP001219518">
    <property type="component" value="Unassembled WGS sequence"/>
</dbReference>
<evidence type="ECO:0000256" key="2">
    <source>
        <dbReference type="SAM" id="MobiDB-lite"/>
    </source>
</evidence>
<feature type="compositionally biased region" description="Basic and acidic residues" evidence="2">
    <location>
        <begin position="553"/>
        <end position="591"/>
    </location>
</feature>
<protein>
    <submittedName>
        <fullName evidence="4">Pogo transposable element with KRAB domain</fullName>
    </submittedName>
</protein>
<feature type="non-terminal residue" evidence="4">
    <location>
        <position position="743"/>
    </location>
</feature>
<reference evidence="4" key="2">
    <citation type="journal article" date="2023" name="BMC Genomics">
        <title>Pest status, molecular evolution, and epigenetic factors derived from the genome assembly of Frankliniella fusca, a thysanopteran phytovirus vector.</title>
        <authorList>
            <person name="Catto M.A."/>
            <person name="Labadie P.E."/>
            <person name="Jacobson A.L."/>
            <person name="Kennedy G.G."/>
            <person name="Srinivasan R."/>
            <person name="Hunt B.G."/>
        </authorList>
    </citation>
    <scope>NUCLEOTIDE SEQUENCE</scope>
    <source>
        <strain evidence="4">PL_HMW_Pooled</strain>
    </source>
</reference>
<feature type="compositionally biased region" description="Polar residues" evidence="2">
    <location>
        <begin position="470"/>
        <end position="480"/>
    </location>
</feature>
<dbReference type="Gene3D" id="3.30.420.10">
    <property type="entry name" value="Ribonuclease H-like superfamily/Ribonuclease H"/>
    <property type="match status" value="1"/>
</dbReference>
<dbReference type="EMBL" id="JAHWGI010000930">
    <property type="protein sequence ID" value="KAK3918287.1"/>
    <property type="molecule type" value="Genomic_DNA"/>
</dbReference>
<accession>A0AAE1HBE7</accession>